<reference evidence="2 3" key="1">
    <citation type="journal article" date="2023" name="Sci. Data">
        <title>Genome assembly of the Korean intertidal mud-creeper Batillaria attramentaria.</title>
        <authorList>
            <person name="Patra A.K."/>
            <person name="Ho P.T."/>
            <person name="Jun S."/>
            <person name="Lee S.J."/>
            <person name="Kim Y."/>
            <person name="Won Y.J."/>
        </authorList>
    </citation>
    <scope>NUCLEOTIDE SEQUENCE [LARGE SCALE GENOMIC DNA]</scope>
    <source>
        <strain evidence="2">Wonlab-2016</strain>
    </source>
</reference>
<accession>A0ABD0L788</accession>
<comment type="caution">
    <text evidence="2">The sequence shown here is derived from an EMBL/GenBank/DDBJ whole genome shotgun (WGS) entry which is preliminary data.</text>
</comment>
<keyword evidence="1" id="KW-1133">Transmembrane helix</keyword>
<name>A0ABD0L788_9CAEN</name>
<feature type="non-terminal residue" evidence="2">
    <location>
        <position position="1"/>
    </location>
</feature>
<evidence type="ECO:0000256" key="1">
    <source>
        <dbReference type="SAM" id="Phobius"/>
    </source>
</evidence>
<feature type="transmembrane region" description="Helical" evidence="1">
    <location>
        <begin position="93"/>
        <end position="113"/>
    </location>
</feature>
<dbReference type="EMBL" id="JACVVK020000077">
    <property type="protein sequence ID" value="KAK7495214.1"/>
    <property type="molecule type" value="Genomic_DNA"/>
</dbReference>
<feature type="transmembrane region" description="Helical" evidence="1">
    <location>
        <begin position="125"/>
        <end position="146"/>
    </location>
</feature>
<sequence>VVIVLAVVVITVLPHLAVCIFLIVDGVKSGWFSGKDSSQKVTAVVLYALYFPGLVYIVIAAVKDWRSFKKKQGTSTASVSATETTTTPDVVRVLAVVVITVLPHLAVCIFLIVDGVKSGWFSEKVTAVVLYALNFAGLVYVVIAAVKDWWPFSWRHRALVVFYMIIPPFMVVYLILAAGCNKWPFGSKPEPLDKVSESSADDITLQVPLPERNKFTLVERSSRELPVPYRSNTATTPP</sequence>
<organism evidence="2 3">
    <name type="scientific">Batillaria attramentaria</name>
    <dbReference type="NCBI Taxonomy" id="370345"/>
    <lineage>
        <taxon>Eukaryota</taxon>
        <taxon>Metazoa</taxon>
        <taxon>Spiralia</taxon>
        <taxon>Lophotrochozoa</taxon>
        <taxon>Mollusca</taxon>
        <taxon>Gastropoda</taxon>
        <taxon>Caenogastropoda</taxon>
        <taxon>Sorbeoconcha</taxon>
        <taxon>Cerithioidea</taxon>
        <taxon>Batillariidae</taxon>
        <taxon>Batillaria</taxon>
    </lineage>
</organism>
<evidence type="ECO:0000313" key="2">
    <source>
        <dbReference type="EMBL" id="KAK7495214.1"/>
    </source>
</evidence>
<keyword evidence="1" id="KW-0472">Membrane</keyword>
<proteinExistence type="predicted"/>
<dbReference type="Proteomes" id="UP001519460">
    <property type="component" value="Unassembled WGS sequence"/>
</dbReference>
<keyword evidence="1" id="KW-0812">Transmembrane</keyword>
<evidence type="ECO:0000313" key="3">
    <source>
        <dbReference type="Proteomes" id="UP001519460"/>
    </source>
</evidence>
<protein>
    <submittedName>
        <fullName evidence="2">Uncharacterized protein</fullName>
    </submittedName>
</protein>
<dbReference type="AlphaFoldDB" id="A0ABD0L788"/>
<gene>
    <name evidence="2" type="ORF">BaRGS_00013624</name>
</gene>
<keyword evidence="3" id="KW-1185">Reference proteome</keyword>
<feature type="transmembrane region" description="Helical" evidence="1">
    <location>
        <begin position="43"/>
        <end position="62"/>
    </location>
</feature>
<feature type="transmembrane region" description="Helical" evidence="1">
    <location>
        <begin position="158"/>
        <end position="179"/>
    </location>
</feature>